<proteinExistence type="predicted"/>
<keyword evidence="3 5" id="KW-1133">Transmembrane helix</keyword>
<evidence type="ECO:0000256" key="4">
    <source>
        <dbReference type="ARBA" id="ARBA00023136"/>
    </source>
</evidence>
<dbReference type="PROSITE" id="PS50850">
    <property type="entry name" value="MFS"/>
    <property type="match status" value="1"/>
</dbReference>
<gene>
    <name evidence="7" type="ORF">SPRG_12450</name>
</gene>
<dbReference type="EMBL" id="KK583288">
    <property type="protein sequence ID" value="KDO21443.1"/>
    <property type="molecule type" value="Genomic_DNA"/>
</dbReference>
<comment type="subcellular location">
    <subcellularLocation>
        <location evidence="1">Membrane</location>
        <topology evidence="1">Multi-pass membrane protein</topology>
    </subcellularLocation>
</comment>
<evidence type="ECO:0000313" key="8">
    <source>
        <dbReference type="Proteomes" id="UP000030745"/>
    </source>
</evidence>
<organism evidence="7 8">
    <name type="scientific">Saprolegnia parasitica (strain CBS 223.65)</name>
    <dbReference type="NCBI Taxonomy" id="695850"/>
    <lineage>
        <taxon>Eukaryota</taxon>
        <taxon>Sar</taxon>
        <taxon>Stramenopiles</taxon>
        <taxon>Oomycota</taxon>
        <taxon>Saprolegniomycetes</taxon>
        <taxon>Saprolegniales</taxon>
        <taxon>Saprolegniaceae</taxon>
        <taxon>Saprolegnia</taxon>
    </lineage>
</organism>
<dbReference type="AlphaFoldDB" id="A0A067BT52"/>
<keyword evidence="8" id="KW-1185">Reference proteome</keyword>
<dbReference type="VEuPathDB" id="FungiDB:SPRG_12450"/>
<keyword evidence="4 5" id="KW-0472">Membrane</keyword>
<dbReference type="OrthoDB" id="4540492at2759"/>
<evidence type="ECO:0000256" key="1">
    <source>
        <dbReference type="ARBA" id="ARBA00004141"/>
    </source>
</evidence>
<evidence type="ECO:0000256" key="2">
    <source>
        <dbReference type="ARBA" id="ARBA00022692"/>
    </source>
</evidence>
<dbReference type="SUPFAM" id="SSF103473">
    <property type="entry name" value="MFS general substrate transporter"/>
    <property type="match status" value="1"/>
</dbReference>
<dbReference type="InterPro" id="IPR005829">
    <property type="entry name" value="Sugar_transporter_CS"/>
</dbReference>
<dbReference type="PROSITE" id="PS00216">
    <property type="entry name" value="SUGAR_TRANSPORT_1"/>
    <property type="match status" value="1"/>
</dbReference>
<name>A0A067BT52_SAPPC</name>
<evidence type="ECO:0000256" key="3">
    <source>
        <dbReference type="ARBA" id="ARBA00022989"/>
    </source>
</evidence>
<dbReference type="Gene3D" id="1.20.1250.20">
    <property type="entry name" value="MFS general substrate transporter like domains"/>
    <property type="match status" value="1"/>
</dbReference>
<dbReference type="Proteomes" id="UP000030745">
    <property type="component" value="Unassembled WGS sequence"/>
</dbReference>
<evidence type="ECO:0000259" key="6">
    <source>
        <dbReference type="PROSITE" id="PS50850"/>
    </source>
</evidence>
<accession>A0A067BT52</accession>
<dbReference type="InterPro" id="IPR005828">
    <property type="entry name" value="MFS_sugar_transport-like"/>
</dbReference>
<feature type="domain" description="Major facilitator superfamily (MFS) profile" evidence="6">
    <location>
        <begin position="26"/>
        <end position="141"/>
    </location>
</feature>
<dbReference type="Pfam" id="PF00083">
    <property type="entry name" value="Sugar_tr"/>
    <property type="match status" value="1"/>
</dbReference>
<sequence>MTFGPATSHGPSWRRRLSKLESMYATIGSALLGAFQFGWLLSLNSVPFNANCDANPIPVGDCLLFAPHSENKWTLAVSAWIAGGAVGAICSGLPADVFGRKKTLGSLATTLETFTIGRLISGVASGVAINELAHIGAFRVH</sequence>
<dbReference type="InterPro" id="IPR036259">
    <property type="entry name" value="MFS_trans_sf"/>
</dbReference>
<evidence type="ECO:0000313" key="7">
    <source>
        <dbReference type="EMBL" id="KDO21443.1"/>
    </source>
</evidence>
<protein>
    <recommendedName>
        <fullName evidence="6">Major facilitator superfamily (MFS) profile domain-containing protein</fullName>
    </recommendedName>
</protein>
<reference evidence="7 8" key="1">
    <citation type="journal article" date="2013" name="PLoS Genet.">
        <title>Distinctive expansion of potential virulence genes in the genome of the oomycete fish pathogen Saprolegnia parasitica.</title>
        <authorList>
            <person name="Jiang R.H."/>
            <person name="de Bruijn I."/>
            <person name="Haas B.J."/>
            <person name="Belmonte R."/>
            <person name="Lobach L."/>
            <person name="Christie J."/>
            <person name="van den Ackerveken G."/>
            <person name="Bottin A."/>
            <person name="Bulone V."/>
            <person name="Diaz-Moreno S.M."/>
            <person name="Dumas B."/>
            <person name="Fan L."/>
            <person name="Gaulin E."/>
            <person name="Govers F."/>
            <person name="Grenville-Briggs L.J."/>
            <person name="Horner N.R."/>
            <person name="Levin J.Z."/>
            <person name="Mammella M."/>
            <person name="Meijer H.J."/>
            <person name="Morris P."/>
            <person name="Nusbaum C."/>
            <person name="Oome S."/>
            <person name="Phillips A.J."/>
            <person name="van Rooyen D."/>
            <person name="Rzeszutek E."/>
            <person name="Saraiva M."/>
            <person name="Secombes C.J."/>
            <person name="Seidl M.F."/>
            <person name="Snel B."/>
            <person name="Stassen J.H."/>
            <person name="Sykes S."/>
            <person name="Tripathy S."/>
            <person name="van den Berg H."/>
            <person name="Vega-Arreguin J.C."/>
            <person name="Wawra S."/>
            <person name="Young S.K."/>
            <person name="Zeng Q."/>
            <person name="Dieguez-Uribeondo J."/>
            <person name="Russ C."/>
            <person name="Tyler B.M."/>
            <person name="van West P."/>
        </authorList>
    </citation>
    <scope>NUCLEOTIDE SEQUENCE [LARGE SCALE GENOMIC DNA]</scope>
    <source>
        <strain evidence="7 8">CBS 223.65</strain>
    </source>
</reference>
<dbReference type="GO" id="GO:0022857">
    <property type="term" value="F:transmembrane transporter activity"/>
    <property type="evidence" value="ECO:0007669"/>
    <property type="project" value="InterPro"/>
</dbReference>
<dbReference type="GeneID" id="24134407"/>
<feature type="transmembrane region" description="Helical" evidence="5">
    <location>
        <begin position="73"/>
        <end position="93"/>
    </location>
</feature>
<dbReference type="KEGG" id="spar:SPRG_12450"/>
<dbReference type="InterPro" id="IPR020846">
    <property type="entry name" value="MFS_dom"/>
</dbReference>
<dbReference type="GO" id="GO:0016020">
    <property type="term" value="C:membrane"/>
    <property type="evidence" value="ECO:0007669"/>
    <property type="project" value="UniProtKB-SubCell"/>
</dbReference>
<dbReference type="RefSeq" id="XP_012207889.1">
    <property type="nucleotide sequence ID" value="XM_012352499.1"/>
</dbReference>
<evidence type="ECO:0000256" key="5">
    <source>
        <dbReference type="SAM" id="Phobius"/>
    </source>
</evidence>
<keyword evidence="2 5" id="KW-0812">Transmembrane</keyword>
<feature type="transmembrane region" description="Helical" evidence="5">
    <location>
        <begin position="23"/>
        <end position="41"/>
    </location>
</feature>